<dbReference type="Pfam" id="PF04895">
    <property type="entry name" value="Nre_C"/>
    <property type="match status" value="1"/>
</dbReference>
<evidence type="ECO:0000259" key="3">
    <source>
        <dbReference type="Pfam" id="PF04895"/>
    </source>
</evidence>
<sequence length="383" mass="43260">MPSIKDSLFGESPPSVFVGRMGYPVVRMGPLVPAIADPSPVNFDNPASWADLTIEDVIGMRASLVRSSSGFNVKDAYAIDARNSRILSMTQEIARAKKPVETEVWFLKPPRADLKFDGILTPMGPSGTIDKLAITSNPSVERKVEYITSDTDITASIAVNELYRANIPVYQIMRLFSVGLLGEKRKLVPTRWSITATDDILGKHLIERIRDYPEINEIEVYSHTHFENHFEIILLPAIFAFEVVEIWMPRSFWAEKGAIEADREGYKGRRGYSRLGGGYYAARLGLLEQLESRRRQATAIIIREINPSYWAPLGVWVVREGVRETLRKKPGLFTDPLDALNHAASRIKTPVAEWRNELKLFDTARHQRTLASFFLLFSRSPIV</sequence>
<keyword evidence="1" id="KW-0227">DNA damage</keyword>
<evidence type="ECO:0000256" key="1">
    <source>
        <dbReference type="HAMAP-Rule" id="MF_02096"/>
    </source>
</evidence>
<evidence type="ECO:0000313" key="5">
    <source>
        <dbReference type="Proteomes" id="UP000186940"/>
    </source>
</evidence>
<dbReference type="Pfam" id="PF04894">
    <property type="entry name" value="Nre_N"/>
    <property type="match status" value="1"/>
</dbReference>
<keyword evidence="5" id="KW-1185">Reference proteome</keyword>
<keyword evidence="1" id="KW-0234">DNA repair</keyword>
<evidence type="ECO:0000259" key="2">
    <source>
        <dbReference type="Pfam" id="PF04894"/>
    </source>
</evidence>
<proteinExistence type="inferred from homology"/>
<dbReference type="GO" id="GO:0006281">
    <property type="term" value="P:DNA repair"/>
    <property type="evidence" value="ECO:0007669"/>
    <property type="project" value="UniProtKB-UniRule"/>
</dbReference>
<dbReference type="PANTHER" id="PTHR38136:SF2">
    <property type="entry name" value="DNA REPAIR PROTEIN"/>
    <property type="match status" value="1"/>
</dbReference>
<gene>
    <name evidence="4" type="ORF">SCAL_001435</name>
</gene>
<comment type="caution">
    <text evidence="4">The sequence shown here is derived from an EMBL/GenBank/DDBJ whole genome shotgun (WGS) entry which is preliminary data.</text>
</comment>
<feature type="domain" description="Archaeal Nre N-terminal" evidence="2">
    <location>
        <begin position="5"/>
        <end position="253"/>
    </location>
</feature>
<comment type="caution">
    <text evidence="1">Lacks conserved residue(s) required for the propagation of feature annotation.</text>
</comment>
<evidence type="ECO:0000313" key="4">
    <source>
        <dbReference type="EMBL" id="OFV67517.1"/>
    </source>
</evidence>
<dbReference type="Proteomes" id="UP000186940">
    <property type="component" value="Unassembled WGS sequence"/>
</dbReference>
<organism evidence="4 5">
    <name type="scientific">Candidatus Syntropharchaeum caldarium</name>
    <dbReference type="NCBI Taxonomy" id="1838285"/>
    <lineage>
        <taxon>Archaea</taxon>
        <taxon>Methanobacteriati</taxon>
        <taxon>Methanobacteriota</taxon>
        <taxon>Stenosarchaea group</taxon>
        <taxon>Methanomicrobia</taxon>
        <taxon>Methanosarcinales</taxon>
        <taxon>ANME-2 cluster</taxon>
        <taxon>Candidatus Syntropharchaeum</taxon>
    </lineage>
</organism>
<reference evidence="4" key="1">
    <citation type="submission" date="2016-05" db="EMBL/GenBank/DDBJ databases">
        <title>Microbial consortia oxidize butane by reversing methanogenesis.</title>
        <authorList>
            <person name="Laso-Perez R."/>
            <person name="Richter M."/>
            <person name="Wegener G."/>
            <person name="Musat F."/>
        </authorList>
    </citation>
    <scope>NUCLEOTIDE SEQUENCE [LARGE SCALE GENOMIC DNA]</scope>
    <source>
        <strain evidence="4">BOX2</strain>
    </source>
</reference>
<dbReference type="InterPro" id="IPR006979">
    <property type="entry name" value="Nre_C"/>
</dbReference>
<name>A0A1F2P822_9EURY</name>
<dbReference type="AlphaFoldDB" id="A0A1F2P822"/>
<dbReference type="PATRIC" id="fig|1838285.3.peg.1458"/>
<protein>
    <recommendedName>
        <fullName evidence="1">DNA repair protein</fullName>
    </recommendedName>
</protein>
<dbReference type="InterPro" id="IPR006978">
    <property type="entry name" value="Nre_N"/>
</dbReference>
<dbReference type="EMBL" id="LYOS01000004">
    <property type="protein sequence ID" value="OFV67517.1"/>
    <property type="molecule type" value="Genomic_DNA"/>
</dbReference>
<feature type="domain" description="Archaeal Nre C-terminal" evidence="3">
    <location>
        <begin position="264"/>
        <end position="373"/>
    </location>
</feature>
<dbReference type="InterPro" id="IPR033167">
    <property type="entry name" value="Nre"/>
</dbReference>
<dbReference type="HAMAP" id="MF_02096">
    <property type="entry name" value="Nre"/>
    <property type="match status" value="1"/>
</dbReference>
<dbReference type="STRING" id="1838285.SCAL_001435"/>
<dbReference type="PANTHER" id="PTHR38136">
    <property type="entry name" value="DNA REPAIR PROTEIN"/>
    <property type="match status" value="1"/>
</dbReference>
<comment type="function">
    <text evidence="1">Involved in DNA damage repair.</text>
</comment>
<accession>A0A1F2P822</accession>
<comment type="similarity">
    <text evidence="1">Belongs to the Nre family.</text>
</comment>